<accession>A0A0D9NTE6</accession>
<feature type="region of interest" description="Disordered" evidence="5">
    <location>
        <begin position="317"/>
        <end position="388"/>
    </location>
</feature>
<feature type="compositionally biased region" description="Pro residues" evidence="5">
    <location>
        <begin position="342"/>
        <end position="355"/>
    </location>
</feature>
<dbReference type="GO" id="GO:0000324">
    <property type="term" value="C:fungal-type vacuole"/>
    <property type="evidence" value="ECO:0007669"/>
    <property type="project" value="TreeGrafter"/>
</dbReference>
<evidence type="ECO:0000313" key="8">
    <source>
        <dbReference type="Proteomes" id="UP000054544"/>
    </source>
</evidence>
<reference evidence="8" key="1">
    <citation type="journal article" date="2014" name="BMC Genomics">
        <title>The genome sequence of the biocontrol fungus Metarhizium anisopliae and comparative genomics of Metarhizium species.</title>
        <authorList>
            <person name="Pattemore J.A."/>
            <person name="Hane J.K."/>
            <person name="Williams A.H."/>
            <person name="Wilson B.A."/>
            <person name="Stodart B.J."/>
            <person name="Ash G.J."/>
        </authorList>
    </citation>
    <scope>NUCLEOTIDE SEQUENCE [LARGE SCALE GENOMIC DNA]</scope>
    <source>
        <strain evidence="8">BRIP 53293</strain>
    </source>
</reference>
<feature type="transmembrane region" description="Helical" evidence="6">
    <location>
        <begin position="50"/>
        <end position="72"/>
    </location>
</feature>
<evidence type="ECO:0000256" key="6">
    <source>
        <dbReference type="SAM" id="Phobius"/>
    </source>
</evidence>
<keyword evidence="4 6" id="KW-0472">Membrane</keyword>
<feature type="transmembrane region" description="Helical" evidence="6">
    <location>
        <begin position="159"/>
        <end position="180"/>
    </location>
</feature>
<keyword evidence="2 6" id="KW-0812">Transmembrane</keyword>
<name>A0A0D9NTE6_METAN</name>
<dbReference type="Proteomes" id="UP000054544">
    <property type="component" value="Unassembled WGS sequence"/>
</dbReference>
<dbReference type="PANTHER" id="PTHR31465">
    <property type="entry name" value="PROTEIN RTA1-RELATED"/>
    <property type="match status" value="1"/>
</dbReference>
<feature type="transmembrane region" description="Helical" evidence="6">
    <location>
        <begin position="252"/>
        <end position="274"/>
    </location>
</feature>
<dbReference type="InterPro" id="IPR007568">
    <property type="entry name" value="RTA1"/>
</dbReference>
<comment type="subcellular location">
    <subcellularLocation>
        <location evidence="1">Membrane</location>
        <topology evidence="1">Multi-pass membrane protein</topology>
    </subcellularLocation>
</comment>
<dbReference type="EMBL" id="KE384741">
    <property type="protein sequence ID" value="KJK77086.1"/>
    <property type="molecule type" value="Genomic_DNA"/>
</dbReference>
<keyword evidence="3 6" id="KW-1133">Transmembrane helix</keyword>
<evidence type="ECO:0000256" key="5">
    <source>
        <dbReference type="SAM" id="MobiDB-lite"/>
    </source>
</evidence>
<feature type="transmembrane region" description="Helical" evidence="6">
    <location>
        <begin position="84"/>
        <end position="107"/>
    </location>
</feature>
<gene>
    <name evidence="7" type="ORF">H634G_07662</name>
</gene>
<dbReference type="OrthoDB" id="3358017at2759"/>
<organism evidence="7 8">
    <name type="scientific">Metarhizium anisopliae BRIP 53293</name>
    <dbReference type="NCBI Taxonomy" id="1291518"/>
    <lineage>
        <taxon>Eukaryota</taxon>
        <taxon>Fungi</taxon>
        <taxon>Dikarya</taxon>
        <taxon>Ascomycota</taxon>
        <taxon>Pezizomycotina</taxon>
        <taxon>Sordariomycetes</taxon>
        <taxon>Hypocreomycetidae</taxon>
        <taxon>Hypocreales</taxon>
        <taxon>Clavicipitaceae</taxon>
        <taxon>Metarhizium</taxon>
    </lineage>
</organism>
<evidence type="ECO:0000313" key="7">
    <source>
        <dbReference type="EMBL" id="KJK77086.1"/>
    </source>
</evidence>
<dbReference type="PANTHER" id="PTHR31465:SF9">
    <property type="entry name" value="SPHINGOID LONG-CHAIN BASE TRANSPORTER RSB1"/>
    <property type="match status" value="1"/>
</dbReference>
<dbReference type="GO" id="GO:0005886">
    <property type="term" value="C:plasma membrane"/>
    <property type="evidence" value="ECO:0007669"/>
    <property type="project" value="TreeGrafter"/>
</dbReference>
<dbReference type="Pfam" id="PF04479">
    <property type="entry name" value="RTA1"/>
    <property type="match status" value="1"/>
</dbReference>
<evidence type="ECO:0000256" key="4">
    <source>
        <dbReference type="ARBA" id="ARBA00023136"/>
    </source>
</evidence>
<keyword evidence="8" id="KW-1185">Reference proteome</keyword>
<evidence type="ECO:0000256" key="2">
    <source>
        <dbReference type="ARBA" id="ARBA00022692"/>
    </source>
</evidence>
<feature type="transmembrane region" description="Helical" evidence="6">
    <location>
        <begin position="127"/>
        <end position="147"/>
    </location>
</feature>
<feature type="transmembrane region" description="Helical" evidence="6">
    <location>
        <begin position="26"/>
        <end position="44"/>
    </location>
</feature>
<dbReference type="STRING" id="1291518.A0A0D9NTE6"/>
<sequence>MEASCGSSCPVPGGFYSFSPNVGGNVVLLAIHALLLPAVLYFGVRLQTRFFSLTLATGHLLSLLGFVGRVLLHQTPDNPGHFLLSLLGTVLGPSFFTASIFVVFPHIRRVYGERLGQNKPTLAASTLFGLTIVAIAVEVVGIVFVTYRYNALSRTKCAAIVLAGLSVQAVALLGSATAYFCLVLRLSSGDCVSDGTHSKVYTSSQFGRFLRGIEISTTLLLAYSIYRIVELAGGVDAGLFQNEVAFMIMDGALPLVSATLLTVFHPGAAFGAAWKQTSPRRPNRPSPLPLEEDEHQKSYNTHYAYDPNIRQHLSPRSYTSQKMAGSPYGQEISCGPSGLPSNPRPNAKPPSPMVPSPRSNVSTNKRLSDRSERRANLQKDMVDSDALW</sequence>
<proteinExistence type="predicted"/>
<feature type="compositionally biased region" description="Basic and acidic residues" evidence="5">
    <location>
        <begin position="366"/>
        <end position="382"/>
    </location>
</feature>
<evidence type="ECO:0000256" key="3">
    <source>
        <dbReference type="ARBA" id="ARBA00022989"/>
    </source>
</evidence>
<protein>
    <submittedName>
        <fullName evidence="7">Uncharacterized protein</fullName>
    </submittedName>
</protein>
<dbReference type="AlphaFoldDB" id="A0A0D9NTE6"/>
<evidence type="ECO:0000256" key="1">
    <source>
        <dbReference type="ARBA" id="ARBA00004141"/>
    </source>
</evidence>